<dbReference type="Gramene" id="PRQ58054">
    <property type="protein sequence ID" value="PRQ58054"/>
    <property type="gene ID" value="RchiOBHm_Chr1g0355031"/>
</dbReference>
<proteinExistence type="predicted"/>
<comment type="caution">
    <text evidence="2">The sequence shown here is derived from an EMBL/GenBank/DDBJ whole genome shotgun (WGS) entry which is preliminary data.</text>
</comment>
<evidence type="ECO:0000259" key="1">
    <source>
        <dbReference type="Pfam" id="PF03478"/>
    </source>
</evidence>
<feature type="domain" description="KIB1-4 beta-propeller" evidence="1">
    <location>
        <begin position="56"/>
        <end position="329"/>
    </location>
</feature>
<dbReference type="SUPFAM" id="SSF81383">
    <property type="entry name" value="F-box domain"/>
    <property type="match status" value="1"/>
</dbReference>
<dbReference type="InterPro" id="IPR036047">
    <property type="entry name" value="F-box-like_dom_sf"/>
</dbReference>
<dbReference type="Pfam" id="PF03478">
    <property type="entry name" value="Beta-prop_KIB1-4"/>
    <property type="match status" value="1"/>
</dbReference>
<dbReference type="AlphaFoldDB" id="A0A2P6SH87"/>
<name>A0A2P6SH87_ROSCH</name>
<evidence type="ECO:0000313" key="2">
    <source>
        <dbReference type="EMBL" id="PRQ58054.1"/>
    </source>
</evidence>
<sequence>MHLLDSVSDRLVSLSDYLRFSMVCKSWYCVAKDNQKAHHQFPMLLISTDKEGTWNVYSVTDNKVLDLQIRLPNKRFCGSSKGWLVTVEENFAVTLLNPFSRVIGIEEKENSIIHLPPLEGPKQGREEWVKKCDYYVYKAMISADPVVNAEDCVVVVIYEEQCRLSFIRLNKDKAWTYVHRPRPVQDVLFFGNRYHAVNYWSNLYSFDITTQSNSDVNCFVSSIPLQNVYTKRYLVDSNEKELMMVQRHMAYEGSKLVTKKFKTFKFKLDDIFDWIEQETLGDVALFVGDNSTVSVVASSFSGCQPNCIYFNDDNNCMKGCFEGDFGVYNVGTKSISQLYTVDAMSLLEKTKLHPIWIVPTLQL</sequence>
<dbReference type="EMBL" id="PDCK01000039">
    <property type="protein sequence ID" value="PRQ58054.1"/>
    <property type="molecule type" value="Genomic_DNA"/>
</dbReference>
<organism evidence="2 3">
    <name type="scientific">Rosa chinensis</name>
    <name type="common">China rose</name>
    <dbReference type="NCBI Taxonomy" id="74649"/>
    <lineage>
        <taxon>Eukaryota</taxon>
        <taxon>Viridiplantae</taxon>
        <taxon>Streptophyta</taxon>
        <taxon>Embryophyta</taxon>
        <taxon>Tracheophyta</taxon>
        <taxon>Spermatophyta</taxon>
        <taxon>Magnoliopsida</taxon>
        <taxon>eudicotyledons</taxon>
        <taxon>Gunneridae</taxon>
        <taxon>Pentapetalae</taxon>
        <taxon>rosids</taxon>
        <taxon>fabids</taxon>
        <taxon>Rosales</taxon>
        <taxon>Rosaceae</taxon>
        <taxon>Rosoideae</taxon>
        <taxon>Rosoideae incertae sedis</taxon>
        <taxon>Rosa</taxon>
    </lineage>
</organism>
<gene>
    <name evidence="2" type="ORF">RchiOBHm_Chr1g0355031</name>
</gene>
<dbReference type="OMA" id="DSEEWEW"/>
<accession>A0A2P6SH87</accession>
<dbReference type="InterPro" id="IPR005174">
    <property type="entry name" value="KIB1-4_b-propeller"/>
</dbReference>
<reference evidence="2 3" key="1">
    <citation type="journal article" date="2018" name="Nat. Genet.">
        <title>The Rosa genome provides new insights in the design of modern roses.</title>
        <authorList>
            <person name="Bendahmane M."/>
        </authorList>
    </citation>
    <scope>NUCLEOTIDE SEQUENCE [LARGE SCALE GENOMIC DNA]</scope>
    <source>
        <strain evidence="3">cv. Old Blush</strain>
    </source>
</reference>
<keyword evidence="3" id="KW-1185">Reference proteome</keyword>
<dbReference type="InterPro" id="IPR050942">
    <property type="entry name" value="F-box_BR-signaling"/>
</dbReference>
<dbReference type="PANTHER" id="PTHR44259">
    <property type="entry name" value="OS07G0183000 PROTEIN-RELATED"/>
    <property type="match status" value="1"/>
</dbReference>
<evidence type="ECO:0000313" key="3">
    <source>
        <dbReference type="Proteomes" id="UP000238479"/>
    </source>
</evidence>
<dbReference type="Proteomes" id="UP000238479">
    <property type="component" value="Chromosome 1"/>
</dbReference>
<protein>
    <submittedName>
        <fullName evidence="2">Putative F-box domain-containing protein</fullName>
    </submittedName>
</protein>
<dbReference type="STRING" id="74649.A0A2P6SH87"/>
<dbReference type="PANTHER" id="PTHR44259:SF107">
    <property type="entry name" value="F-BOX PROTEIN SKIP23-LIKE"/>
    <property type="match status" value="1"/>
</dbReference>